<dbReference type="AlphaFoldDB" id="A0AAU9N137"/>
<organism evidence="1 2">
    <name type="scientific">Lactuca virosa</name>
    <dbReference type="NCBI Taxonomy" id="75947"/>
    <lineage>
        <taxon>Eukaryota</taxon>
        <taxon>Viridiplantae</taxon>
        <taxon>Streptophyta</taxon>
        <taxon>Embryophyta</taxon>
        <taxon>Tracheophyta</taxon>
        <taxon>Spermatophyta</taxon>
        <taxon>Magnoliopsida</taxon>
        <taxon>eudicotyledons</taxon>
        <taxon>Gunneridae</taxon>
        <taxon>Pentapetalae</taxon>
        <taxon>asterids</taxon>
        <taxon>campanulids</taxon>
        <taxon>Asterales</taxon>
        <taxon>Asteraceae</taxon>
        <taxon>Cichorioideae</taxon>
        <taxon>Cichorieae</taxon>
        <taxon>Lactucinae</taxon>
        <taxon>Lactuca</taxon>
    </lineage>
</organism>
<dbReference type="EMBL" id="CAKMRJ010003334">
    <property type="protein sequence ID" value="CAH1430623.1"/>
    <property type="molecule type" value="Genomic_DNA"/>
</dbReference>
<proteinExistence type="predicted"/>
<protein>
    <recommendedName>
        <fullName evidence="3">Secreted protein</fullName>
    </recommendedName>
</protein>
<keyword evidence="2" id="KW-1185">Reference proteome</keyword>
<name>A0AAU9N137_9ASTR</name>
<accession>A0AAU9N137</accession>
<evidence type="ECO:0008006" key="3">
    <source>
        <dbReference type="Google" id="ProtNLM"/>
    </source>
</evidence>
<evidence type="ECO:0000313" key="2">
    <source>
        <dbReference type="Proteomes" id="UP001157418"/>
    </source>
</evidence>
<evidence type="ECO:0000313" key="1">
    <source>
        <dbReference type="EMBL" id="CAH1430623.1"/>
    </source>
</evidence>
<reference evidence="1 2" key="1">
    <citation type="submission" date="2022-01" db="EMBL/GenBank/DDBJ databases">
        <authorList>
            <person name="Xiong W."/>
            <person name="Schranz E."/>
        </authorList>
    </citation>
    <scope>NUCLEOTIDE SEQUENCE [LARGE SCALE GENOMIC DNA]</scope>
</reference>
<dbReference type="Proteomes" id="UP001157418">
    <property type="component" value="Unassembled WGS sequence"/>
</dbReference>
<sequence>MWSSPKCSPLRLSSLTFLTLVSRLWCSLECSPFLLSARSGFKALHLTAILHFLSCLEKFSVIIEIELYSYVLHTNQSDQSISLRTADTIGA</sequence>
<gene>
    <name evidence="1" type="ORF">LVIROSA_LOCUS17383</name>
</gene>
<comment type="caution">
    <text evidence="1">The sequence shown here is derived from an EMBL/GenBank/DDBJ whole genome shotgun (WGS) entry which is preliminary data.</text>
</comment>